<dbReference type="Proteomes" id="UP000031805">
    <property type="component" value="Segment"/>
</dbReference>
<reference evidence="1 2" key="1">
    <citation type="submission" date="2014-11" db="EMBL/GenBank/DDBJ databases">
        <title>Complete genome sequence of vB_YenM_TG1, a broad host range bacteriophage which infects Yersinia enterocolitica.</title>
        <authorList>
            <person name="Leon-Velarde C.G."/>
            <person name="Kropinski A.M."/>
            <person name="Chen S."/>
            <person name="Griffiths M.W."/>
            <person name="Odumeru J.A."/>
        </authorList>
    </citation>
    <scope>NUCLEOTIDE SEQUENCE [LARGE SCALE GENOMIC DNA]</scope>
</reference>
<sequence>MSQNNINHISDSSSYVTFNPTGTQWPVTVVNVQQALANIGSWATISGGLPIASETVAGISRIATNAEILAGTDDTTIVTPKKLNERLQYPQATEIQFGIVKLSTIAETNAFANDRNVITPYKLGNVFNTITANTTRFGTVKLTSSVQAQAGTDNTTATTPARVLEMINKFAIVPGDYAPATETSIGLVYLANTAQVAAGDIRAGYAVSPYSFKNTQASTVQVGTTRLATLAELKNGESNLSVSPSILQQMDANNLTKGLVKLSVNPSTAVGTALAANANVVWKTQKINGIAFTGDINVTAEQVNAYSKPEADGRFKPINAPNGTKVVINGADNIGWANMEVARCPGDTGTYTAVINLHVKFTQNGDGQQNRYLNFNVLHNGGINQQRYVNLFNAKGGSKGHYWGFEGFTTTVIRIGPLAPNSVIVLQPTANHAFQYWGYSSTVVSN</sequence>
<dbReference type="GeneID" id="26627483"/>
<evidence type="ECO:0000313" key="2">
    <source>
        <dbReference type="Proteomes" id="UP000031805"/>
    </source>
</evidence>
<keyword evidence="2" id="KW-1185">Reference proteome</keyword>
<dbReference type="EMBL" id="KP202158">
    <property type="protein sequence ID" value="AJD81969.1"/>
    <property type="molecule type" value="Genomic_DNA"/>
</dbReference>
<evidence type="ECO:0000313" key="1">
    <source>
        <dbReference type="EMBL" id="AJD81969.1"/>
    </source>
</evidence>
<name>A0A0B5A2L7_9CAUD</name>
<dbReference type="KEGG" id="vg:26627483"/>
<protein>
    <submittedName>
        <fullName evidence="1">Short tail fiber</fullName>
    </submittedName>
</protein>
<proteinExistence type="predicted"/>
<accession>A0A0B5A2L7</accession>
<gene>
    <name evidence="1" type="ORF">YenMTG1_159</name>
</gene>
<organism evidence="1 2">
    <name type="scientific">Yersinia phage vB_YenM_TG1</name>
    <dbReference type="NCBI Taxonomy" id="1589265"/>
    <lineage>
        <taxon>Viruses</taxon>
        <taxon>Duplodnaviria</taxon>
        <taxon>Heunggongvirae</taxon>
        <taxon>Uroviricota</taxon>
        <taxon>Caudoviricetes</taxon>
        <taxon>Pantevenvirales</taxon>
        <taxon>Straboviridae</taxon>
        <taxon>Tevenvirinae</taxon>
        <taxon>Tegunavirus</taxon>
        <taxon>Tegunavirus yenmtg1</taxon>
    </lineage>
</organism>
<dbReference type="RefSeq" id="YP_009200420.1">
    <property type="nucleotide sequence ID" value="NC_028820.1"/>
</dbReference>